<feature type="region of interest" description="Disordered" evidence="1">
    <location>
        <begin position="70"/>
        <end position="99"/>
    </location>
</feature>
<proteinExistence type="predicted"/>
<dbReference type="EMBL" id="HBGA01085720">
    <property type="protein sequence ID" value="CAD9020860.1"/>
    <property type="molecule type" value="Transcribed_RNA"/>
</dbReference>
<sequence>MPAERRSKLVAEFTQRMTAASATIETAKAAAKLLGVEVTEYKDAAQVLPGYKALDWMLIDWAGPRWLHNPETRPKWATKARTQDNKDAEESSEEESKPYEELNLKNLKALRKRKGAPRWTQKRMKIIAGA</sequence>
<evidence type="ECO:0000313" key="3">
    <source>
        <dbReference type="EMBL" id="CAD9020861.1"/>
    </source>
</evidence>
<evidence type="ECO:0000313" key="2">
    <source>
        <dbReference type="EMBL" id="CAD9020860.1"/>
    </source>
</evidence>
<evidence type="ECO:0000256" key="1">
    <source>
        <dbReference type="SAM" id="MobiDB-lite"/>
    </source>
</evidence>
<name>A0A6U8EY21_9EUGL</name>
<reference evidence="3" key="1">
    <citation type="submission" date="2021-01" db="EMBL/GenBank/DDBJ databases">
        <authorList>
            <person name="Corre E."/>
            <person name="Pelletier E."/>
            <person name="Niang G."/>
            <person name="Scheremetjew M."/>
            <person name="Finn R."/>
            <person name="Kale V."/>
            <person name="Holt S."/>
            <person name="Cochrane G."/>
            <person name="Meng A."/>
            <person name="Brown T."/>
            <person name="Cohen L."/>
        </authorList>
    </citation>
    <scope>NUCLEOTIDE SEQUENCE</scope>
    <source>
        <strain evidence="3">NIES-381</strain>
    </source>
</reference>
<dbReference type="EMBL" id="HBGA01085721">
    <property type="protein sequence ID" value="CAD9020861.1"/>
    <property type="molecule type" value="Transcribed_RNA"/>
</dbReference>
<dbReference type="AlphaFoldDB" id="A0A6U8EY21"/>
<organism evidence="3">
    <name type="scientific">Eutreptiella gymnastica</name>
    <dbReference type="NCBI Taxonomy" id="73025"/>
    <lineage>
        <taxon>Eukaryota</taxon>
        <taxon>Discoba</taxon>
        <taxon>Euglenozoa</taxon>
        <taxon>Euglenida</taxon>
        <taxon>Spirocuta</taxon>
        <taxon>Euglenophyceae</taxon>
        <taxon>Eutreptiales</taxon>
        <taxon>Eutreptiaceae</taxon>
        <taxon>Eutreptiella</taxon>
    </lineage>
</organism>
<accession>A0A6U8EY21</accession>
<feature type="compositionally biased region" description="Basic and acidic residues" evidence="1">
    <location>
        <begin position="81"/>
        <end position="99"/>
    </location>
</feature>
<gene>
    <name evidence="2" type="ORF">EGYM00392_LOCUS31975</name>
    <name evidence="3" type="ORF">EGYM00392_LOCUS31976</name>
</gene>
<protein>
    <submittedName>
        <fullName evidence="3">Uncharacterized protein</fullName>
    </submittedName>
</protein>